<sequence length="70" mass="7832">MFSKVQSPSFKGSSSLVNSLVRHVVVMERGPLILCSDSPLRWTLFNHLLKGHNVKHKDSANPYPLVVGQF</sequence>
<organism evidence="1 2">
    <name type="scientific">Eleutherodactylus coqui</name>
    <name type="common">Puerto Rican coqui</name>
    <dbReference type="NCBI Taxonomy" id="57060"/>
    <lineage>
        <taxon>Eukaryota</taxon>
        <taxon>Metazoa</taxon>
        <taxon>Chordata</taxon>
        <taxon>Craniata</taxon>
        <taxon>Vertebrata</taxon>
        <taxon>Euteleostomi</taxon>
        <taxon>Amphibia</taxon>
        <taxon>Batrachia</taxon>
        <taxon>Anura</taxon>
        <taxon>Neobatrachia</taxon>
        <taxon>Hyloidea</taxon>
        <taxon>Eleutherodactylidae</taxon>
        <taxon>Eleutherodactylinae</taxon>
        <taxon>Eleutherodactylus</taxon>
        <taxon>Eleutherodactylus</taxon>
    </lineage>
</organism>
<dbReference type="AlphaFoldDB" id="A0A8J6EZJ5"/>
<dbReference type="EMBL" id="WNTK01000008">
    <property type="protein sequence ID" value="KAG9478677.1"/>
    <property type="molecule type" value="Genomic_DNA"/>
</dbReference>
<evidence type="ECO:0000313" key="2">
    <source>
        <dbReference type="Proteomes" id="UP000770717"/>
    </source>
</evidence>
<accession>A0A8J6EZJ5</accession>
<reference evidence="1" key="1">
    <citation type="thesis" date="2020" institute="ProQuest LLC" country="789 East Eisenhower Parkway, Ann Arbor, MI, USA">
        <title>Comparative Genomics and Chromosome Evolution.</title>
        <authorList>
            <person name="Mudd A.B."/>
        </authorList>
    </citation>
    <scope>NUCLEOTIDE SEQUENCE</scope>
    <source>
        <strain evidence="1">HN-11 Male</strain>
        <tissue evidence="1">Kidney and liver</tissue>
    </source>
</reference>
<protein>
    <submittedName>
        <fullName evidence="1">Uncharacterized protein</fullName>
    </submittedName>
</protein>
<gene>
    <name evidence="1" type="ORF">GDO78_012367</name>
</gene>
<keyword evidence="2" id="KW-1185">Reference proteome</keyword>
<evidence type="ECO:0000313" key="1">
    <source>
        <dbReference type="EMBL" id="KAG9478677.1"/>
    </source>
</evidence>
<name>A0A8J6EZJ5_ELECQ</name>
<dbReference type="Proteomes" id="UP000770717">
    <property type="component" value="Unassembled WGS sequence"/>
</dbReference>
<comment type="caution">
    <text evidence="1">The sequence shown here is derived from an EMBL/GenBank/DDBJ whole genome shotgun (WGS) entry which is preliminary data.</text>
</comment>
<proteinExistence type="predicted"/>